<dbReference type="Gene3D" id="1.10.8.640">
    <property type="entry name" value="Cytochrome C biogenesis protein"/>
    <property type="match status" value="1"/>
</dbReference>
<keyword evidence="6 7" id="KW-0408">Iron</keyword>
<reference evidence="9 10" key="1">
    <citation type="submission" date="2019-02" db="EMBL/GenBank/DDBJ databases">
        <title>Prokaryotic population dynamics and viral predation in marine succession experiment using metagenomics: the confinement effect.</title>
        <authorList>
            <person name="Haro-Moreno J.M."/>
            <person name="Rodriguez-Valera F."/>
            <person name="Lopez-Perez M."/>
        </authorList>
    </citation>
    <scope>NUCLEOTIDE SEQUENCE [LARGE SCALE GENOMIC DNA]</scope>
    <source>
        <strain evidence="9">MED-G157</strain>
    </source>
</reference>
<gene>
    <name evidence="9" type="ORF">EVA68_05475</name>
</gene>
<name>A0A520S0P7_9GAMM</name>
<dbReference type="PANTHER" id="PTHR47870">
    <property type="entry name" value="CYTOCHROME C-TYPE BIOGENESIS PROTEIN CCMH"/>
    <property type="match status" value="1"/>
</dbReference>
<dbReference type="GO" id="GO:0017004">
    <property type="term" value="P:cytochrome complex assembly"/>
    <property type="evidence" value="ECO:0007669"/>
    <property type="project" value="UniProtKB-KW"/>
</dbReference>
<evidence type="ECO:0000256" key="2">
    <source>
        <dbReference type="ARBA" id="ARBA00022617"/>
    </source>
</evidence>
<dbReference type="AlphaFoldDB" id="A0A520S0P7"/>
<keyword evidence="4 7" id="KW-0732">Signal</keyword>
<comment type="caution">
    <text evidence="9">The sequence shown here is derived from an EMBL/GenBank/DDBJ whole genome shotgun (WGS) entry which is preliminary data.</text>
</comment>
<dbReference type="InterPro" id="IPR005616">
    <property type="entry name" value="CcmH/CycL/Ccl2/NrfF_N"/>
</dbReference>
<feature type="domain" description="CcmH/CycL/Ccl2/NrfF N-terminal" evidence="8">
    <location>
        <begin position="5"/>
        <end position="126"/>
    </location>
</feature>
<dbReference type="EMBL" id="SHAG01000019">
    <property type="protein sequence ID" value="RZO76039.1"/>
    <property type="molecule type" value="Genomic_DNA"/>
</dbReference>
<evidence type="ECO:0000256" key="6">
    <source>
        <dbReference type="ARBA" id="ARBA00023004"/>
    </source>
</evidence>
<evidence type="ECO:0000313" key="10">
    <source>
        <dbReference type="Proteomes" id="UP000316199"/>
    </source>
</evidence>
<feature type="transmembrane region" description="Helical" evidence="7">
    <location>
        <begin position="90"/>
        <end position="111"/>
    </location>
</feature>
<evidence type="ECO:0000256" key="3">
    <source>
        <dbReference type="ARBA" id="ARBA00022723"/>
    </source>
</evidence>
<keyword evidence="7" id="KW-0472">Membrane</keyword>
<evidence type="ECO:0000256" key="1">
    <source>
        <dbReference type="ARBA" id="ARBA00010342"/>
    </source>
</evidence>
<comment type="similarity">
    <text evidence="1 7">Belongs to the CcmH/CycL/Ccl2/NrfF family.</text>
</comment>
<keyword evidence="7" id="KW-1133">Transmembrane helix</keyword>
<comment type="function">
    <text evidence="7">Possible subunit of a heme lyase.</text>
</comment>
<evidence type="ECO:0000259" key="8">
    <source>
        <dbReference type="Pfam" id="PF03918"/>
    </source>
</evidence>
<dbReference type="Proteomes" id="UP000316199">
    <property type="component" value="Unassembled WGS sequence"/>
</dbReference>
<keyword evidence="3 7" id="KW-0479">Metal-binding</keyword>
<dbReference type="GO" id="GO:0046872">
    <property type="term" value="F:metal ion binding"/>
    <property type="evidence" value="ECO:0007669"/>
    <property type="project" value="UniProtKB-KW"/>
</dbReference>
<evidence type="ECO:0000256" key="5">
    <source>
        <dbReference type="ARBA" id="ARBA00022748"/>
    </source>
</evidence>
<evidence type="ECO:0000313" key="9">
    <source>
        <dbReference type="EMBL" id="RZO76039.1"/>
    </source>
</evidence>
<keyword evidence="7" id="KW-0812">Transmembrane</keyword>
<dbReference type="CDD" id="cd16378">
    <property type="entry name" value="CcmH_N"/>
    <property type="match status" value="1"/>
</dbReference>
<dbReference type="Pfam" id="PF03918">
    <property type="entry name" value="CcmH"/>
    <property type="match status" value="1"/>
</dbReference>
<protein>
    <recommendedName>
        <fullName evidence="7">Cytochrome c-type biogenesis protein</fullName>
    </recommendedName>
</protein>
<organism evidence="9 10">
    <name type="scientific">OM182 bacterium</name>
    <dbReference type="NCBI Taxonomy" id="2510334"/>
    <lineage>
        <taxon>Bacteria</taxon>
        <taxon>Pseudomonadati</taxon>
        <taxon>Pseudomonadota</taxon>
        <taxon>Gammaproteobacteria</taxon>
        <taxon>OMG group</taxon>
        <taxon>OM182 clade</taxon>
    </lineage>
</organism>
<dbReference type="InterPro" id="IPR038297">
    <property type="entry name" value="CcmH/CycL/NrfF/Ccl2_sf"/>
</dbReference>
<dbReference type="GO" id="GO:0005886">
    <property type="term" value="C:plasma membrane"/>
    <property type="evidence" value="ECO:0007669"/>
    <property type="project" value="TreeGrafter"/>
</dbReference>
<proteinExistence type="inferred from homology"/>
<keyword evidence="5" id="KW-0201">Cytochrome c-type biogenesis</keyword>
<keyword evidence="2 7" id="KW-0349">Heme</keyword>
<dbReference type="FunFam" id="1.10.8.640:FF:000001">
    <property type="entry name" value="Cytochrome c-type biogenesis protein"/>
    <property type="match status" value="1"/>
</dbReference>
<evidence type="ECO:0000256" key="4">
    <source>
        <dbReference type="ARBA" id="ARBA00022729"/>
    </source>
</evidence>
<sequence>MSVGGASIDAHHFPSQELQARHQAIIEELRCPQCLNTNLAGSDAMIARDLRREVHRLLLEGESDEEILSFMYDRYGDFVLYTPRIHSGTIFLWFGPLFFLILAIAIFISIVKSSTGANVEEVDREELAAILNPNAKELD</sequence>
<dbReference type="PANTHER" id="PTHR47870:SF1">
    <property type="entry name" value="CYTOCHROME C-TYPE BIOGENESIS PROTEIN CCMH"/>
    <property type="match status" value="1"/>
</dbReference>
<accession>A0A520S0P7</accession>
<dbReference type="InterPro" id="IPR051263">
    <property type="entry name" value="C-type_cytochrome_biogenesis"/>
</dbReference>
<evidence type="ECO:0000256" key="7">
    <source>
        <dbReference type="RuleBase" id="RU364112"/>
    </source>
</evidence>